<dbReference type="PANTHER" id="PTHR47505">
    <property type="entry name" value="DNA UTILIZATION PROTEIN YHGH"/>
    <property type="match status" value="1"/>
</dbReference>
<dbReference type="InterPro" id="IPR000836">
    <property type="entry name" value="PRTase_dom"/>
</dbReference>
<reference evidence="3 4" key="1">
    <citation type="submission" date="2017-05" db="EMBL/GenBank/DDBJ databases">
        <title>Vagococcus spp. assemblies.</title>
        <authorList>
            <person name="Gulvik C.A."/>
        </authorList>
    </citation>
    <scope>NUCLEOTIDE SEQUENCE [LARGE SCALE GENOMIC DNA]</scope>
    <source>
        <strain evidence="3 4">SS1714</strain>
    </source>
</reference>
<dbReference type="Pfam" id="PF00156">
    <property type="entry name" value="Pribosyltran"/>
    <property type="match status" value="1"/>
</dbReference>
<keyword evidence="4" id="KW-1185">Reference proteome</keyword>
<dbReference type="CDD" id="cd06223">
    <property type="entry name" value="PRTases_typeI"/>
    <property type="match status" value="1"/>
</dbReference>
<dbReference type="Proteomes" id="UP000288028">
    <property type="component" value="Unassembled WGS sequence"/>
</dbReference>
<dbReference type="PANTHER" id="PTHR47505:SF1">
    <property type="entry name" value="DNA UTILIZATION PROTEIN YHGH"/>
    <property type="match status" value="1"/>
</dbReference>
<gene>
    <name evidence="3" type="ORF">CBF28_08630</name>
</gene>
<name>A0A430B1M2_9ENTE</name>
<dbReference type="AlphaFoldDB" id="A0A430B1M2"/>
<comment type="caution">
    <text evidence="3">The sequence shown here is derived from an EMBL/GenBank/DDBJ whole genome shotgun (WGS) entry which is preliminary data.</text>
</comment>
<dbReference type="RefSeq" id="WP_126794115.1">
    <property type="nucleotide sequence ID" value="NZ_CP060720.1"/>
</dbReference>
<dbReference type="GeneID" id="95580206"/>
<dbReference type="SUPFAM" id="SSF53271">
    <property type="entry name" value="PRTase-like"/>
    <property type="match status" value="1"/>
</dbReference>
<proteinExistence type="inferred from homology"/>
<evidence type="ECO:0000313" key="3">
    <source>
        <dbReference type="EMBL" id="RSU14208.1"/>
    </source>
</evidence>
<sequence length="214" mass="25566">MNQGIENSCCPTCFLEINRLDMTQGNHCQYCKKQLINQKRNTCGDCSRWKKELAQFELKHSYLYEHNEKMKEYFKQLKFLGNIGMKDAFALDIHLQLKSFQEEKYIIIPIPIAKKRMLDREFNQVESFLDSSNISYERLLHKKKQTKRQSELNRKERLATEQPFFITKRSGKKIYQQQVLLVDDVYTTGRTILHAYECLKPYKPREICSFSITR</sequence>
<dbReference type="EMBL" id="NGKB01000007">
    <property type="protein sequence ID" value="RSU14208.1"/>
    <property type="molecule type" value="Genomic_DNA"/>
</dbReference>
<accession>A0A430B1M2</accession>
<dbReference type="OrthoDB" id="9779910at2"/>
<dbReference type="InterPro" id="IPR029057">
    <property type="entry name" value="PRTase-like"/>
</dbReference>
<feature type="domain" description="Phosphoribosyltransferase" evidence="2">
    <location>
        <begin position="160"/>
        <end position="207"/>
    </location>
</feature>
<evidence type="ECO:0000259" key="2">
    <source>
        <dbReference type="Pfam" id="PF00156"/>
    </source>
</evidence>
<evidence type="ECO:0000256" key="1">
    <source>
        <dbReference type="ARBA" id="ARBA00008007"/>
    </source>
</evidence>
<evidence type="ECO:0000313" key="4">
    <source>
        <dbReference type="Proteomes" id="UP000288028"/>
    </source>
</evidence>
<protein>
    <recommendedName>
        <fullName evidence="2">Phosphoribosyltransferase domain-containing protein</fullName>
    </recommendedName>
</protein>
<dbReference type="InterPro" id="IPR051910">
    <property type="entry name" value="ComF/GntX_DNA_util-trans"/>
</dbReference>
<organism evidence="3 4">
    <name type="scientific">Vagococcus carniphilus</name>
    <dbReference type="NCBI Taxonomy" id="218144"/>
    <lineage>
        <taxon>Bacteria</taxon>
        <taxon>Bacillati</taxon>
        <taxon>Bacillota</taxon>
        <taxon>Bacilli</taxon>
        <taxon>Lactobacillales</taxon>
        <taxon>Enterococcaceae</taxon>
        <taxon>Vagococcus</taxon>
    </lineage>
</organism>
<comment type="similarity">
    <text evidence="1">Belongs to the ComF/GntX family.</text>
</comment>
<dbReference type="Gene3D" id="3.40.50.2020">
    <property type="match status" value="1"/>
</dbReference>